<feature type="compositionally biased region" description="Low complexity" evidence="1">
    <location>
        <begin position="181"/>
        <end position="193"/>
    </location>
</feature>
<feature type="region of interest" description="Disordered" evidence="1">
    <location>
        <begin position="137"/>
        <end position="193"/>
    </location>
</feature>
<comment type="caution">
    <text evidence="2">The sequence shown here is derived from an EMBL/GenBank/DDBJ whole genome shotgun (WGS) entry which is preliminary data.</text>
</comment>
<keyword evidence="3" id="KW-1185">Reference proteome</keyword>
<evidence type="ECO:0000313" key="3">
    <source>
        <dbReference type="Proteomes" id="UP000729402"/>
    </source>
</evidence>
<accession>A0A8J5X2B2</accession>
<name>A0A8J5X2B2_ZIZPA</name>
<dbReference type="Proteomes" id="UP000729402">
    <property type="component" value="Unassembled WGS sequence"/>
</dbReference>
<proteinExistence type="predicted"/>
<organism evidence="2 3">
    <name type="scientific">Zizania palustris</name>
    <name type="common">Northern wild rice</name>
    <dbReference type="NCBI Taxonomy" id="103762"/>
    <lineage>
        <taxon>Eukaryota</taxon>
        <taxon>Viridiplantae</taxon>
        <taxon>Streptophyta</taxon>
        <taxon>Embryophyta</taxon>
        <taxon>Tracheophyta</taxon>
        <taxon>Spermatophyta</taxon>
        <taxon>Magnoliopsida</taxon>
        <taxon>Liliopsida</taxon>
        <taxon>Poales</taxon>
        <taxon>Poaceae</taxon>
        <taxon>BOP clade</taxon>
        <taxon>Oryzoideae</taxon>
        <taxon>Oryzeae</taxon>
        <taxon>Zizaniinae</taxon>
        <taxon>Zizania</taxon>
    </lineage>
</organism>
<feature type="compositionally biased region" description="Polar residues" evidence="1">
    <location>
        <begin position="140"/>
        <end position="151"/>
    </location>
</feature>
<evidence type="ECO:0000256" key="1">
    <source>
        <dbReference type="SAM" id="MobiDB-lite"/>
    </source>
</evidence>
<evidence type="ECO:0000313" key="2">
    <source>
        <dbReference type="EMBL" id="KAG8100185.1"/>
    </source>
</evidence>
<dbReference type="AlphaFoldDB" id="A0A8J5X2B2"/>
<dbReference type="EMBL" id="JAAALK010000079">
    <property type="protein sequence ID" value="KAG8100185.1"/>
    <property type="molecule type" value="Genomic_DNA"/>
</dbReference>
<reference evidence="2" key="2">
    <citation type="submission" date="2021-02" db="EMBL/GenBank/DDBJ databases">
        <authorList>
            <person name="Kimball J.A."/>
            <person name="Haas M.W."/>
            <person name="Macchietto M."/>
            <person name="Kono T."/>
            <person name="Duquette J."/>
            <person name="Shao M."/>
        </authorList>
    </citation>
    <scope>NUCLEOTIDE SEQUENCE</scope>
    <source>
        <tissue evidence="2">Fresh leaf tissue</tissue>
    </source>
</reference>
<gene>
    <name evidence="2" type="ORF">GUJ93_ZPchr0013g37430</name>
</gene>
<protein>
    <submittedName>
        <fullName evidence="2">Uncharacterized protein</fullName>
    </submittedName>
</protein>
<sequence>MQPSDVSGASRASSMGDHTLMVPALGLVRQLPLQPSLEVQGEQIHQLPLPTDSQNLVDPAPSASNIPLSNELPPLDHSATQIMQPQSGPSKAIIVYQCKRQRPKSNPDALKIVPAPSLSVMPSSYGGLRRSARLRKKLQRSTNSAHSSKGSQLPPCPSLQDFIDLTSEDSDDGGHAVPDQVDVAPDSPAALPAPGGLAAPSYLACFKSLLSSPQRSMDNPGVCR</sequence>
<reference evidence="2" key="1">
    <citation type="journal article" date="2021" name="bioRxiv">
        <title>Whole Genome Assembly and Annotation of Northern Wild Rice, Zizania palustris L., Supports a Whole Genome Duplication in the Zizania Genus.</title>
        <authorList>
            <person name="Haas M."/>
            <person name="Kono T."/>
            <person name="Macchietto M."/>
            <person name="Millas R."/>
            <person name="McGilp L."/>
            <person name="Shao M."/>
            <person name="Duquette J."/>
            <person name="Hirsch C.N."/>
            <person name="Kimball J."/>
        </authorList>
    </citation>
    <scope>NUCLEOTIDE SEQUENCE</scope>
    <source>
        <tissue evidence="2">Fresh leaf tissue</tissue>
    </source>
</reference>